<dbReference type="Gene3D" id="3.40.1690.10">
    <property type="entry name" value="secretion proteins EscU"/>
    <property type="match status" value="1"/>
</dbReference>
<dbReference type="HOGENOM" id="CLU_041013_1_2_0"/>
<keyword evidence="14" id="KW-1185">Reference proteome</keyword>
<keyword evidence="8 12" id="KW-0653">Protein transport</keyword>
<dbReference type="RefSeq" id="WP_006583104.1">
    <property type="nucleotide sequence ID" value="NZ_CM001377.1"/>
</dbReference>
<comment type="subcellular location">
    <subcellularLocation>
        <location evidence="1">Cell membrane</location>
        <topology evidence="1">Multi-pass membrane protein</topology>
    </subcellularLocation>
</comment>
<reference evidence="13 14" key="1">
    <citation type="submission" date="2011-10" db="EMBL/GenBank/DDBJ databases">
        <title>The Noncontiguous Finished genome of Thermanaerovibrio velox DSM 12556.</title>
        <authorList>
            <consortium name="US DOE Joint Genome Institute (JGI-PGF)"/>
            <person name="Lucas S."/>
            <person name="Copeland A."/>
            <person name="Lapidus A."/>
            <person name="Glavina del Rio T."/>
            <person name="Dalin E."/>
            <person name="Tice H."/>
            <person name="Bruce D."/>
            <person name="Goodwin L."/>
            <person name="Pitluck S."/>
            <person name="Peters L."/>
            <person name="Mikhailova N."/>
            <person name="Teshima H."/>
            <person name="Kyrpides N."/>
            <person name="Mavromatis K."/>
            <person name="Ivanova N."/>
            <person name="Markowitz V."/>
            <person name="Cheng J.-F."/>
            <person name="Hugenholtz P."/>
            <person name="Woyke T."/>
            <person name="Wu D."/>
            <person name="Spring S."/>
            <person name="Brambilla E.-M."/>
            <person name="Klenk H.-P."/>
            <person name="Eisen J.A."/>
        </authorList>
    </citation>
    <scope>NUCLEOTIDE SEQUENCE [LARGE SCALE GENOMIC DNA]</scope>
    <source>
        <strain evidence="13 14">DSM 12556</strain>
    </source>
</reference>
<evidence type="ECO:0000313" key="13">
    <source>
        <dbReference type="EMBL" id="EHM09610.1"/>
    </source>
</evidence>
<dbReference type="InterPro" id="IPR029025">
    <property type="entry name" value="T3SS_substrate_exporter_C"/>
</dbReference>
<evidence type="ECO:0000256" key="2">
    <source>
        <dbReference type="ARBA" id="ARBA00010690"/>
    </source>
</evidence>
<keyword evidence="9 12" id="KW-1133">Transmembrane helix</keyword>
<dbReference type="PRINTS" id="PR00950">
    <property type="entry name" value="TYPE3IMSPROT"/>
</dbReference>
<keyword evidence="5 12" id="KW-1003">Cell membrane</keyword>
<dbReference type="EMBL" id="CM001377">
    <property type="protein sequence ID" value="EHM09610.1"/>
    <property type="molecule type" value="Genomic_DNA"/>
</dbReference>
<keyword evidence="13" id="KW-0282">Flagellum</keyword>
<dbReference type="Pfam" id="PF01312">
    <property type="entry name" value="Bac_export_2"/>
    <property type="match status" value="1"/>
</dbReference>
<evidence type="ECO:0000313" key="14">
    <source>
        <dbReference type="Proteomes" id="UP000005730"/>
    </source>
</evidence>
<evidence type="ECO:0000256" key="8">
    <source>
        <dbReference type="ARBA" id="ARBA00022927"/>
    </source>
</evidence>
<evidence type="ECO:0000256" key="5">
    <source>
        <dbReference type="ARBA" id="ARBA00022475"/>
    </source>
</evidence>
<keyword evidence="6 12" id="KW-0812">Transmembrane</keyword>
<accession>H0UPY1</accession>
<dbReference type="AlphaFoldDB" id="H0UPY1"/>
<feature type="transmembrane region" description="Helical" evidence="12">
    <location>
        <begin position="55"/>
        <end position="77"/>
    </location>
</feature>
<evidence type="ECO:0000256" key="3">
    <source>
        <dbReference type="ARBA" id="ARBA00021622"/>
    </source>
</evidence>
<evidence type="ECO:0000256" key="9">
    <source>
        <dbReference type="ARBA" id="ARBA00022989"/>
    </source>
</evidence>
<comment type="function">
    <text evidence="12">Required for formation of the rod structure in the basal body of the flagellar apparatus. Together with FliI and FliH, may constitute the export apparatus of flagellin.</text>
</comment>
<gene>
    <name evidence="12" type="primary">flhB</name>
    <name evidence="13" type="ORF">TheveDRAFT_0446</name>
</gene>
<dbReference type="PANTHER" id="PTHR30531">
    <property type="entry name" value="FLAGELLAR BIOSYNTHETIC PROTEIN FLHB"/>
    <property type="match status" value="1"/>
</dbReference>
<dbReference type="eggNOG" id="COG1377">
    <property type="taxonomic scope" value="Bacteria"/>
</dbReference>
<dbReference type="FunFam" id="3.40.1690.10:FF:000001">
    <property type="entry name" value="Flagellar biosynthetic protein FlhB"/>
    <property type="match status" value="1"/>
</dbReference>
<keyword evidence="13" id="KW-0969">Cilium</keyword>
<keyword evidence="13" id="KW-0966">Cell projection</keyword>
<dbReference type="GO" id="GO:0044780">
    <property type="term" value="P:bacterial-type flagellum assembly"/>
    <property type="evidence" value="ECO:0007669"/>
    <property type="project" value="InterPro"/>
</dbReference>
<sequence length="378" mass="42688">MALRCTRVFALDGLDKTLLFPIDVQFFAEEKSEPATPRKRQKAREEGQVTKSQDLTAAVVIASGLIGVLVFGGFFMGNLTRLFEVTMGYLKEPSMGTQRWLLLPSVRALYSYFLVWLPLGLICALSALGLLAYQVGFLFTSKPLVPNLNRLNPVSGMKKMFSGRSFVEMLKGVVKAGILIMMLYGALKHDLVTLVGAVGQPFVEGLGTVMWRVWVLSMKMTLMLLVLGLFDYAYQRWEFERSIRMSKQEIKEEYKQMEGDPLIKRRIRQRQRELAQRRMMSDVPKADVVITNPVHVAVALNYDRKVSDAPVLLAKGQGLIAERIRELARENRVPVVQNPPLARAIYSQVEIGEEIPEGLYKAVAEVLAFVYRLRGRRG</sequence>
<feature type="transmembrane region" description="Helical" evidence="12">
    <location>
        <begin position="211"/>
        <end position="234"/>
    </location>
</feature>
<evidence type="ECO:0000256" key="11">
    <source>
        <dbReference type="ARBA" id="ARBA00023225"/>
    </source>
</evidence>
<dbReference type="PANTHER" id="PTHR30531:SF12">
    <property type="entry name" value="FLAGELLAR BIOSYNTHETIC PROTEIN FLHB"/>
    <property type="match status" value="1"/>
</dbReference>
<evidence type="ECO:0000256" key="10">
    <source>
        <dbReference type="ARBA" id="ARBA00023136"/>
    </source>
</evidence>
<protein>
    <recommendedName>
        <fullName evidence="3 12">Flagellar biosynthetic protein FlhB</fullName>
    </recommendedName>
</protein>
<proteinExistence type="inferred from homology"/>
<dbReference type="STRING" id="926567.TheveDRAFT_0446"/>
<keyword evidence="4 12" id="KW-0813">Transport</keyword>
<dbReference type="Proteomes" id="UP000005730">
    <property type="component" value="Chromosome"/>
</dbReference>
<feature type="transmembrane region" description="Helical" evidence="12">
    <location>
        <begin position="166"/>
        <end position="187"/>
    </location>
</feature>
<evidence type="ECO:0000256" key="7">
    <source>
        <dbReference type="ARBA" id="ARBA00022795"/>
    </source>
</evidence>
<dbReference type="SUPFAM" id="SSF160544">
    <property type="entry name" value="EscU C-terminal domain-like"/>
    <property type="match status" value="1"/>
</dbReference>
<keyword evidence="11 12" id="KW-1006">Bacterial flagellum protein export</keyword>
<dbReference type="InterPro" id="IPR006135">
    <property type="entry name" value="T3SS_substrate_exporter"/>
</dbReference>
<comment type="similarity">
    <text evidence="2 12">Belongs to the type III secretion exporter family.</text>
</comment>
<evidence type="ECO:0000256" key="4">
    <source>
        <dbReference type="ARBA" id="ARBA00022448"/>
    </source>
</evidence>
<evidence type="ECO:0000256" key="6">
    <source>
        <dbReference type="ARBA" id="ARBA00022692"/>
    </source>
</evidence>
<evidence type="ECO:0000256" key="1">
    <source>
        <dbReference type="ARBA" id="ARBA00004651"/>
    </source>
</evidence>
<dbReference type="NCBIfam" id="TIGR00328">
    <property type="entry name" value="flhB"/>
    <property type="match status" value="1"/>
</dbReference>
<organism evidence="13 14">
    <name type="scientific">Thermanaerovibrio velox DSM 12556</name>
    <dbReference type="NCBI Taxonomy" id="926567"/>
    <lineage>
        <taxon>Bacteria</taxon>
        <taxon>Thermotogati</taxon>
        <taxon>Synergistota</taxon>
        <taxon>Synergistia</taxon>
        <taxon>Synergistales</taxon>
        <taxon>Synergistaceae</taxon>
        <taxon>Thermanaerovibrio</taxon>
    </lineage>
</organism>
<evidence type="ECO:0000256" key="12">
    <source>
        <dbReference type="RuleBase" id="RU364091"/>
    </source>
</evidence>
<dbReference type="Gene3D" id="6.10.250.2080">
    <property type="match status" value="1"/>
</dbReference>
<keyword evidence="7 12" id="KW-1005">Bacterial flagellum biogenesis</keyword>
<name>H0UPY1_9BACT</name>
<dbReference type="GO" id="GO:0005886">
    <property type="term" value="C:plasma membrane"/>
    <property type="evidence" value="ECO:0007669"/>
    <property type="project" value="UniProtKB-SubCell"/>
</dbReference>
<dbReference type="GO" id="GO:0009306">
    <property type="term" value="P:protein secretion"/>
    <property type="evidence" value="ECO:0007669"/>
    <property type="project" value="InterPro"/>
</dbReference>
<feature type="transmembrane region" description="Helical" evidence="12">
    <location>
        <begin position="109"/>
        <end position="133"/>
    </location>
</feature>
<dbReference type="InterPro" id="IPR006136">
    <property type="entry name" value="FlhB"/>
</dbReference>
<keyword evidence="10 12" id="KW-0472">Membrane</keyword>